<dbReference type="PATRIC" id="fig|242163.4.peg.4785"/>
<dbReference type="AlphaFoldDB" id="A0A0L0MIR7"/>
<organism evidence="2 3">
    <name type="scientific">Candidatus Burkholderia verschuerenii</name>
    <dbReference type="NCBI Taxonomy" id="242163"/>
    <lineage>
        <taxon>Bacteria</taxon>
        <taxon>Pseudomonadati</taxon>
        <taxon>Pseudomonadota</taxon>
        <taxon>Betaproteobacteria</taxon>
        <taxon>Burkholderiales</taxon>
        <taxon>Burkholderiaceae</taxon>
        <taxon>Burkholderia</taxon>
    </lineage>
</organism>
<feature type="chain" id="PRO_5005544321" description="Lipoprotein" evidence="1">
    <location>
        <begin position="19"/>
        <end position="128"/>
    </location>
</feature>
<evidence type="ECO:0008006" key="4">
    <source>
        <dbReference type="Google" id="ProtNLM"/>
    </source>
</evidence>
<dbReference type="Proteomes" id="UP000036959">
    <property type="component" value="Unassembled WGS sequence"/>
</dbReference>
<feature type="signal peptide" evidence="1">
    <location>
        <begin position="1"/>
        <end position="18"/>
    </location>
</feature>
<sequence length="128" mass="13656">MRMWILILSGVFGAVALAACVGTPNLDGSLGAPSFDALQSMCASTPVDYGADAQSVYSAFFDAYVAQKRGGVSKERFCGFQASIAERYRAYKASPGPDAQSAWANFFLDQRAQALTWRASVDPTLRAG</sequence>
<accession>A0A0L0MIR7</accession>
<protein>
    <recommendedName>
        <fullName evidence="4">Lipoprotein</fullName>
    </recommendedName>
</protein>
<evidence type="ECO:0000313" key="3">
    <source>
        <dbReference type="Proteomes" id="UP000036959"/>
    </source>
</evidence>
<dbReference type="PROSITE" id="PS51257">
    <property type="entry name" value="PROKAR_LIPOPROTEIN"/>
    <property type="match status" value="1"/>
</dbReference>
<proteinExistence type="predicted"/>
<keyword evidence="3" id="KW-1185">Reference proteome</keyword>
<dbReference type="EMBL" id="LFJJ01000004">
    <property type="protein sequence ID" value="KND62181.1"/>
    <property type="molecule type" value="Genomic_DNA"/>
</dbReference>
<dbReference type="RefSeq" id="WP_370444167.1">
    <property type="nucleotide sequence ID" value="NZ_LFJJ01000004.1"/>
</dbReference>
<gene>
    <name evidence="2" type="ORF">BVER_01978c</name>
</gene>
<comment type="caution">
    <text evidence="2">The sequence shown here is derived from an EMBL/GenBank/DDBJ whole genome shotgun (WGS) entry which is preliminary data.</text>
</comment>
<name>A0A0L0MIR7_9BURK</name>
<keyword evidence="1" id="KW-0732">Signal</keyword>
<evidence type="ECO:0000313" key="2">
    <source>
        <dbReference type="EMBL" id="KND62181.1"/>
    </source>
</evidence>
<reference evidence="3" key="1">
    <citation type="submission" date="2015-06" db="EMBL/GenBank/DDBJ databases">
        <title>Comparative genomics of Burkholderia leaf nodule symbionts.</title>
        <authorList>
            <person name="Carlier A."/>
            <person name="Eberl L."/>
            <person name="Pinto-Carbo M."/>
        </authorList>
    </citation>
    <scope>NUCLEOTIDE SEQUENCE [LARGE SCALE GENOMIC DNA]</scope>
    <source>
        <strain evidence="3">UZHbot4</strain>
    </source>
</reference>
<evidence type="ECO:0000256" key="1">
    <source>
        <dbReference type="SAM" id="SignalP"/>
    </source>
</evidence>